<keyword evidence="1" id="KW-0175">Coiled coil</keyword>
<dbReference type="EMBL" id="AFYH01197595">
    <property type="status" value="NOT_ANNOTATED_CDS"/>
    <property type="molecule type" value="Genomic_DNA"/>
</dbReference>
<reference evidence="2" key="2">
    <citation type="submission" date="2025-08" db="UniProtKB">
        <authorList>
            <consortium name="Ensembl"/>
        </authorList>
    </citation>
    <scope>IDENTIFICATION</scope>
</reference>
<evidence type="ECO:0000313" key="3">
    <source>
        <dbReference type="Proteomes" id="UP000008672"/>
    </source>
</evidence>
<dbReference type="Proteomes" id="UP000008672">
    <property type="component" value="Unassembled WGS sequence"/>
</dbReference>
<dbReference type="InParanoid" id="H3AK62"/>
<feature type="coiled-coil region" evidence="1">
    <location>
        <begin position="29"/>
        <end position="63"/>
    </location>
</feature>
<sequence>GDMQTDIKSIFSILNKISLDTTSIITARLLEIDTKLDSMEDRFEEIEDHEEERNTKMADLEKKLGRAWNCIEDLENRSRRNNVCIMGLPEGIEEGRPIKLLNKVLPVMLEIPEGEVIEIERAHRSLALRPQPDQRPRQIIMCLLKYQTRELILRKAREKQNIVWENNKIAFFQDLSKEVQLKRKAFTESRCQLRILGVKYTMAYPATLRIQHKGIRHSFQSPHAVISYIKQ</sequence>
<reference evidence="2" key="3">
    <citation type="submission" date="2025-09" db="UniProtKB">
        <authorList>
            <consortium name="Ensembl"/>
        </authorList>
    </citation>
    <scope>IDENTIFICATION</scope>
</reference>
<dbReference type="GeneTree" id="ENSGT00740000115741"/>
<reference evidence="3" key="1">
    <citation type="submission" date="2011-08" db="EMBL/GenBank/DDBJ databases">
        <title>The draft genome of Latimeria chalumnae.</title>
        <authorList>
            <person name="Di Palma F."/>
            <person name="Alfoldi J."/>
            <person name="Johnson J."/>
            <person name="Berlin A."/>
            <person name="Gnerre S."/>
            <person name="Jaffe D."/>
            <person name="MacCallum I."/>
            <person name="Young S."/>
            <person name="Walker B.J."/>
            <person name="Lander E."/>
            <person name="Lindblad-Toh K."/>
        </authorList>
    </citation>
    <scope>NUCLEOTIDE SEQUENCE [LARGE SCALE GENOMIC DNA]</scope>
    <source>
        <strain evidence="3">Wild caught</strain>
    </source>
</reference>
<evidence type="ECO:0000256" key="1">
    <source>
        <dbReference type="SAM" id="Coils"/>
    </source>
</evidence>
<dbReference type="Ensembl" id="ENSLACT00000010110.1">
    <property type="protein sequence ID" value="ENSLACP00000010033.1"/>
    <property type="gene ID" value="ENSLACG00000008844.1"/>
</dbReference>
<protein>
    <recommendedName>
        <fullName evidence="4">L1 transposable element RRM domain-containing protein</fullName>
    </recommendedName>
</protein>
<evidence type="ECO:0000313" key="2">
    <source>
        <dbReference type="Ensembl" id="ENSLACP00000010033.1"/>
    </source>
</evidence>
<dbReference type="OMA" id="RNTKMAD"/>
<dbReference type="Gene3D" id="3.30.70.1820">
    <property type="entry name" value="L1 transposable element, RRM domain"/>
    <property type="match status" value="1"/>
</dbReference>
<dbReference type="HOGENOM" id="CLU_062834_2_1_1"/>
<proteinExistence type="predicted"/>
<dbReference type="InterPro" id="IPR004244">
    <property type="entry name" value="Transposase_22"/>
</dbReference>
<accession>H3AK62</accession>
<dbReference type="PANTHER" id="PTHR11505">
    <property type="entry name" value="L1 TRANSPOSABLE ELEMENT-RELATED"/>
    <property type="match status" value="1"/>
</dbReference>
<evidence type="ECO:0008006" key="4">
    <source>
        <dbReference type="Google" id="ProtNLM"/>
    </source>
</evidence>
<name>H3AK62_LATCH</name>
<organism evidence="2 3">
    <name type="scientific">Latimeria chalumnae</name>
    <name type="common">Coelacanth</name>
    <dbReference type="NCBI Taxonomy" id="7897"/>
    <lineage>
        <taxon>Eukaryota</taxon>
        <taxon>Metazoa</taxon>
        <taxon>Chordata</taxon>
        <taxon>Craniata</taxon>
        <taxon>Vertebrata</taxon>
        <taxon>Euteleostomi</taxon>
        <taxon>Coelacanthiformes</taxon>
        <taxon>Coelacanthidae</taxon>
        <taxon>Latimeria</taxon>
    </lineage>
</organism>
<keyword evidence="3" id="KW-1185">Reference proteome</keyword>
<dbReference type="AlphaFoldDB" id="H3AK62"/>